<keyword evidence="1" id="KW-0472">Membrane</keyword>
<accession>A0A6P7HBD0</accession>
<dbReference type="RefSeq" id="XP_028153140.1">
    <property type="nucleotide sequence ID" value="XM_028297339.1"/>
</dbReference>
<keyword evidence="1" id="KW-0812">Transmembrane</keyword>
<evidence type="ECO:0000313" key="3">
    <source>
        <dbReference type="RefSeq" id="XP_028153140.1"/>
    </source>
</evidence>
<dbReference type="AlphaFoldDB" id="A0A6P7HBD0"/>
<feature type="transmembrane region" description="Helical" evidence="1">
    <location>
        <begin position="90"/>
        <end position="111"/>
    </location>
</feature>
<keyword evidence="1" id="KW-1133">Transmembrane helix</keyword>
<feature type="signal peptide" evidence="2">
    <location>
        <begin position="1"/>
        <end position="23"/>
    </location>
</feature>
<proteinExistence type="predicted"/>
<feature type="chain" id="PRO_5027566582" evidence="2">
    <location>
        <begin position="24"/>
        <end position="193"/>
    </location>
</feature>
<gene>
    <name evidence="3" type="primary">LOC114346598</name>
</gene>
<organism evidence="3">
    <name type="scientific">Diabrotica virgifera virgifera</name>
    <name type="common">western corn rootworm</name>
    <dbReference type="NCBI Taxonomy" id="50390"/>
    <lineage>
        <taxon>Eukaryota</taxon>
        <taxon>Metazoa</taxon>
        <taxon>Ecdysozoa</taxon>
        <taxon>Arthropoda</taxon>
        <taxon>Hexapoda</taxon>
        <taxon>Insecta</taxon>
        <taxon>Pterygota</taxon>
        <taxon>Neoptera</taxon>
        <taxon>Endopterygota</taxon>
        <taxon>Coleoptera</taxon>
        <taxon>Polyphaga</taxon>
        <taxon>Cucujiformia</taxon>
        <taxon>Chrysomeloidea</taxon>
        <taxon>Chrysomelidae</taxon>
        <taxon>Galerucinae</taxon>
        <taxon>Diabroticina</taxon>
        <taxon>Diabroticites</taxon>
        <taxon>Diabrotica</taxon>
    </lineage>
</organism>
<evidence type="ECO:0000256" key="1">
    <source>
        <dbReference type="SAM" id="Phobius"/>
    </source>
</evidence>
<protein>
    <submittedName>
        <fullName evidence="3">Uncharacterized protein LOC114346598</fullName>
    </submittedName>
</protein>
<feature type="transmembrane region" description="Helical" evidence="1">
    <location>
        <begin position="132"/>
        <end position="150"/>
    </location>
</feature>
<reference evidence="3" key="1">
    <citation type="submission" date="2025-08" db="UniProtKB">
        <authorList>
            <consortium name="RefSeq"/>
        </authorList>
    </citation>
    <scope>IDENTIFICATION</scope>
    <source>
        <tissue evidence="3">Whole insect</tissue>
    </source>
</reference>
<sequence length="193" mass="21574">MLHFTKVCLIVFVTVVSILTSSGSWDVSDGHMNIRKEFFKSKSSRLVSFDASNGDLKIDLEFNMPFLEIPVQKSLNFAKNAVAKINVPSLVLTGLLVLISAVVIPSALMLISKKLHFADPFTNHYNSTYRNLTLLILIFKLILLASMESISKWSATSWNICPKRQISLAYRSLRGVVNVHCTPLVSQCSVERI</sequence>
<name>A0A6P7HBD0_DIAVI</name>
<evidence type="ECO:0000256" key="2">
    <source>
        <dbReference type="SAM" id="SignalP"/>
    </source>
</evidence>
<keyword evidence="2" id="KW-0732">Signal</keyword>
<dbReference type="InParanoid" id="A0A6P7HBD0"/>